<dbReference type="EC" id="3.4.11.5" evidence="8 10"/>
<feature type="domain" description="AB hydrolase-1" evidence="11">
    <location>
        <begin position="38"/>
        <end position="300"/>
    </location>
</feature>
<evidence type="ECO:0000256" key="1">
    <source>
        <dbReference type="ARBA" id="ARBA00001585"/>
    </source>
</evidence>
<evidence type="ECO:0000256" key="10">
    <source>
        <dbReference type="RuleBase" id="RU003421"/>
    </source>
</evidence>
<evidence type="ECO:0000256" key="3">
    <source>
        <dbReference type="ARBA" id="ARBA00010088"/>
    </source>
</evidence>
<organism evidence="12 13">
    <name type="scientific">Prauserella flavalba</name>
    <dbReference type="NCBI Taxonomy" id="1477506"/>
    <lineage>
        <taxon>Bacteria</taxon>
        <taxon>Bacillati</taxon>
        <taxon>Actinomycetota</taxon>
        <taxon>Actinomycetes</taxon>
        <taxon>Pseudonocardiales</taxon>
        <taxon>Pseudonocardiaceae</taxon>
        <taxon>Prauserella</taxon>
    </lineage>
</organism>
<comment type="catalytic activity">
    <reaction evidence="1 8 10">
        <text>Release of N-terminal proline from a peptide.</text>
        <dbReference type="EC" id="3.4.11.5"/>
    </reaction>
</comment>
<comment type="caution">
    <text evidence="12">The sequence shown here is derived from an EMBL/GenBank/DDBJ whole genome shotgun (WGS) entry which is preliminary data.</text>
</comment>
<dbReference type="SUPFAM" id="SSF53474">
    <property type="entry name" value="alpha/beta-Hydrolases"/>
    <property type="match status" value="1"/>
</dbReference>
<dbReference type="NCBIfam" id="TIGR01249">
    <property type="entry name" value="pro_imino_pep_1"/>
    <property type="match status" value="1"/>
</dbReference>
<reference evidence="12 13" key="1">
    <citation type="submission" date="2016-07" db="EMBL/GenBank/DDBJ databases">
        <title>Draft genome sequence of Prauserella sp. YIM 121212, isolated from alkaline soil.</title>
        <authorList>
            <person name="Ruckert C."/>
            <person name="Albersmeier A."/>
            <person name="Jiang C.-L."/>
            <person name="Jiang Y."/>
            <person name="Kalinowski J."/>
            <person name="Schneider O."/>
            <person name="Winkler A."/>
            <person name="Zotchev S.B."/>
        </authorList>
    </citation>
    <scope>NUCLEOTIDE SEQUENCE [LARGE SCALE GENOMIC DNA]</scope>
    <source>
        <strain evidence="12 13">YIM 121212</strain>
    </source>
</reference>
<evidence type="ECO:0000256" key="8">
    <source>
        <dbReference type="PIRNR" id="PIRNR006431"/>
    </source>
</evidence>
<dbReference type="InterPro" id="IPR029058">
    <property type="entry name" value="AB_hydrolase_fold"/>
</dbReference>
<keyword evidence="13" id="KW-1185">Reference proteome</keyword>
<dbReference type="PRINTS" id="PR00793">
    <property type="entry name" value="PROAMNOPTASE"/>
</dbReference>
<keyword evidence="5 8" id="KW-0963">Cytoplasm</keyword>
<evidence type="ECO:0000256" key="2">
    <source>
        <dbReference type="ARBA" id="ARBA00004496"/>
    </source>
</evidence>
<name>A0A318LRU5_9PSEU</name>
<dbReference type="GO" id="GO:0004177">
    <property type="term" value="F:aminopeptidase activity"/>
    <property type="evidence" value="ECO:0007669"/>
    <property type="project" value="UniProtKB-UniRule"/>
</dbReference>
<evidence type="ECO:0000313" key="13">
    <source>
        <dbReference type="Proteomes" id="UP000247892"/>
    </source>
</evidence>
<dbReference type="InterPro" id="IPR000073">
    <property type="entry name" value="AB_hydrolase_1"/>
</dbReference>
<evidence type="ECO:0000256" key="7">
    <source>
        <dbReference type="ARBA" id="ARBA00022801"/>
    </source>
</evidence>
<comment type="subcellular location">
    <subcellularLocation>
        <location evidence="2 8">Cytoplasm</location>
    </subcellularLocation>
</comment>
<dbReference type="Proteomes" id="UP000247892">
    <property type="component" value="Unassembled WGS sequence"/>
</dbReference>
<dbReference type="InterPro" id="IPR002410">
    <property type="entry name" value="Peptidase_S33"/>
</dbReference>
<keyword evidence="7 8" id="KW-0378">Hydrolase</keyword>
<dbReference type="PIRSF" id="PIRSF006431">
    <property type="entry name" value="Pept_S33"/>
    <property type="match status" value="1"/>
</dbReference>
<dbReference type="InterPro" id="IPR005944">
    <property type="entry name" value="Pro_iminopeptidase"/>
</dbReference>
<dbReference type="PRINTS" id="PR00111">
    <property type="entry name" value="ABHYDROLASE"/>
</dbReference>
<dbReference type="GO" id="GO:0006508">
    <property type="term" value="P:proteolysis"/>
    <property type="evidence" value="ECO:0007669"/>
    <property type="project" value="UniProtKB-KW"/>
</dbReference>
<keyword evidence="6 8" id="KW-0645">Protease</keyword>
<sequence>MDELYPALSPHTSGMLDVGDGNSLYWEVSGNPAGKPAVVLHGGPGSGSAPLSRRHFDPAAYRIVLFDQRGAGRSTPHVSDPEADLSVNTTWHLVSDLEKLRDHLGIERWLVFGGSWGATLALAYAETHPERVSELVLRGVFTARRSELDWIYNGGAANLFPEEWADYLAPVPADQRGDLVGAYRRLLDDPDRAVAGRAAVAWSAWEGAIVSVVPQQSYRTGYSAPSFAVPFARMALHYFTNDAWLEDGQLIRDAGKLAGIPGVLVQGRYDAVCPPTTAYELHRAWPDSELVLLEGAGHAITDPGMLAALRRALDSFART</sequence>
<dbReference type="GO" id="GO:0005737">
    <property type="term" value="C:cytoplasm"/>
    <property type="evidence" value="ECO:0007669"/>
    <property type="project" value="UniProtKB-SubCell"/>
</dbReference>
<dbReference type="AlphaFoldDB" id="A0A318LRU5"/>
<keyword evidence="4 8" id="KW-0031">Aminopeptidase</keyword>
<dbReference type="Pfam" id="PF00561">
    <property type="entry name" value="Abhydrolase_1"/>
    <property type="match status" value="1"/>
</dbReference>
<accession>A0A318LRU5</accession>
<proteinExistence type="inferred from homology"/>
<evidence type="ECO:0000256" key="4">
    <source>
        <dbReference type="ARBA" id="ARBA00022438"/>
    </source>
</evidence>
<dbReference type="RefSeq" id="WP_110335243.1">
    <property type="nucleotide sequence ID" value="NZ_JBHVKT010000042.1"/>
</dbReference>
<dbReference type="PANTHER" id="PTHR43722:SF1">
    <property type="entry name" value="PROLINE IMINOPEPTIDASE"/>
    <property type="match status" value="1"/>
</dbReference>
<evidence type="ECO:0000256" key="5">
    <source>
        <dbReference type="ARBA" id="ARBA00022490"/>
    </source>
</evidence>
<evidence type="ECO:0000259" key="11">
    <source>
        <dbReference type="Pfam" id="PF00561"/>
    </source>
</evidence>
<evidence type="ECO:0000256" key="9">
    <source>
        <dbReference type="PIRSR" id="PIRSR006431-1"/>
    </source>
</evidence>
<comment type="similarity">
    <text evidence="3 8 10">Belongs to the peptidase S33 family.</text>
</comment>
<dbReference type="OrthoDB" id="9796770at2"/>
<protein>
    <recommendedName>
        <fullName evidence="8 10">Proline iminopeptidase</fullName>
        <shortName evidence="8">PIP</shortName>
        <ecNumber evidence="8 10">3.4.11.5</ecNumber>
    </recommendedName>
    <alternativeName>
        <fullName evidence="8">Prolyl aminopeptidase</fullName>
    </alternativeName>
</protein>
<evidence type="ECO:0000256" key="6">
    <source>
        <dbReference type="ARBA" id="ARBA00022670"/>
    </source>
</evidence>
<evidence type="ECO:0000313" key="12">
    <source>
        <dbReference type="EMBL" id="PXY37444.1"/>
    </source>
</evidence>
<feature type="active site" evidence="9">
    <location>
        <position position="270"/>
    </location>
</feature>
<dbReference type="EMBL" id="MASU01000003">
    <property type="protein sequence ID" value="PXY37444.1"/>
    <property type="molecule type" value="Genomic_DNA"/>
</dbReference>
<feature type="active site" description="Proton donor" evidence="9">
    <location>
        <position position="298"/>
    </location>
</feature>
<dbReference type="Gene3D" id="3.40.50.1820">
    <property type="entry name" value="alpha/beta hydrolase"/>
    <property type="match status" value="1"/>
</dbReference>
<feature type="active site" description="Nucleophile" evidence="9">
    <location>
        <position position="115"/>
    </location>
</feature>
<gene>
    <name evidence="12" type="ORF">BA062_06900</name>
</gene>
<dbReference type="PANTHER" id="PTHR43722">
    <property type="entry name" value="PROLINE IMINOPEPTIDASE"/>
    <property type="match status" value="1"/>
</dbReference>